<dbReference type="SUPFAM" id="SSF53335">
    <property type="entry name" value="S-adenosyl-L-methionine-dependent methyltransferases"/>
    <property type="match status" value="1"/>
</dbReference>
<name>A0ABY8X6M9_9BACL</name>
<organism evidence="2 3">
    <name type="scientific">Paenibacillus polygoni</name>
    <dbReference type="NCBI Taxonomy" id="3050112"/>
    <lineage>
        <taxon>Bacteria</taxon>
        <taxon>Bacillati</taxon>
        <taxon>Bacillota</taxon>
        <taxon>Bacilli</taxon>
        <taxon>Bacillales</taxon>
        <taxon>Paenibacillaceae</taxon>
        <taxon>Paenibacillus</taxon>
    </lineage>
</organism>
<sequence length="239" mass="27670">MKNDRIDIRTQFNKVSQRYDEQRKKLIPCFEDLYRIAAALAILENDTPSVLDLGAGTGLMSSFILEKYPNSNLTLIDLSDGMLEIARARFSNHSNITYIASDYTEFDYSEPYDLVISSLSIHHMNDPEKQKLFQKLYSIMTPGSIFINVDQVLGNTDYLESLYKSDWKKYIENSGLDQAEISSAIERTKLDRMSTLDHQLQWLTEAGFSDVDCVYKYYNFVVMFATKIEIYRGPNRPER</sequence>
<dbReference type="Gene3D" id="6.10.140.280">
    <property type="match status" value="1"/>
</dbReference>
<protein>
    <submittedName>
        <fullName evidence="2">Methyltransferase domain-containing protein</fullName>
    </submittedName>
</protein>
<evidence type="ECO:0000259" key="1">
    <source>
        <dbReference type="Pfam" id="PF13649"/>
    </source>
</evidence>
<evidence type="ECO:0000313" key="3">
    <source>
        <dbReference type="Proteomes" id="UP001236415"/>
    </source>
</evidence>
<keyword evidence="3" id="KW-1185">Reference proteome</keyword>
<dbReference type="Pfam" id="PF13649">
    <property type="entry name" value="Methyltransf_25"/>
    <property type="match status" value="1"/>
</dbReference>
<dbReference type="GO" id="GO:0032259">
    <property type="term" value="P:methylation"/>
    <property type="evidence" value="ECO:0007669"/>
    <property type="project" value="UniProtKB-KW"/>
</dbReference>
<accession>A0ABY8X6M9</accession>
<dbReference type="Gene3D" id="3.40.50.150">
    <property type="entry name" value="Vaccinia Virus protein VP39"/>
    <property type="match status" value="1"/>
</dbReference>
<dbReference type="Proteomes" id="UP001236415">
    <property type="component" value="Chromosome"/>
</dbReference>
<proteinExistence type="predicted"/>
<evidence type="ECO:0000313" key="2">
    <source>
        <dbReference type="EMBL" id="WIV21186.1"/>
    </source>
</evidence>
<dbReference type="CDD" id="cd02440">
    <property type="entry name" value="AdoMet_MTases"/>
    <property type="match status" value="1"/>
</dbReference>
<dbReference type="EMBL" id="CP127162">
    <property type="protein sequence ID" value="WIV21186.1"/>
    <property type="molecule type" value="Genomic_DNA"/>
</dbReference>
<keyword evidence="2" id="KW-0489">Methyltransferase</keyword>
<keyword evidence="2" id="KW-0808">Transferase</keyword>
<dbReference type="GO" id="GO:0008168">
    <property type="term" value="F:methyltransferase activity"/>
    <property type="evidence" value="ECO:0007669"/>
    <property type="project" value="UniProtKB-KW"/>
</dbReference>
<dbReference type="InterPro" id="IPR029063">
    <property type="entry name" value="SAM-dependent_MTases_sf"/>
</dbReference>
<dbReference type="PANTHER" id="PTHR43591">
    <property type="entry name" value="METHYLTRANSFERASE"/>
    <property type="match status" value="1"/>
</dbReference>
<gene>
    <name evidence="2" type="ORF">QPK24_11165</name>
</gene>
<feature type="domain" description="Methyltransferase" evidence="1">
    <location>
        <begin position="50"/>
        <end position="143"/>
    </location>
</feature>
<reference evidence="2 3" key="1">
    <citation type="submission" date="2023-06" db="EMBL/GenBank/DDBJ databases">
        <title>Paenibacillus polygonum sp. nov., an endophytic bacterium, isolated from Polygonum lapathifolium L. in Nanji Wetland National Nature Reserve, South of Poyang Lake, Jiangxi Province, China.</title>
        <authorList>
            <person name="Yu Z."/>
        </authorList>
    </citation>
    <scope>NUCLEOTIDE SEQUENCE [LARGE SCALE GENOMIC DNA]</scope>
    <source>
        <strain evidence="2 3">C31</strain>
    </source>
</reference>
<dbReference type="RefSeq" id="WP_285748716.1">
    <property type="nucleotide sequence ID" value="NZ_CP127162.1"/>
</dbReference>
<dbReference type="InterPro" id="IPR041698">
    <property type="entry name" value="Methyltransf_25"/>
</dbReference>